<evidence type="ECO:0000256" key="7">
    <source>
        <dbReference type="SAM" id="MobiDB-lite"/>
    </source>
</evidence>
<evidence type="ECO:0000256" key="3">
    <source>
        <dbReference type="ARBA" id="ARBA00022478"/>
    </source>
</evidence>
<protein>
    <recommendedName>
        <fullName evidence="12">RPA43 OB domain-containing protein</fullName>
    </recommendedName>
</protein>
<dbReference type="Pfam" id="PF03876">
    <property type="entry name" value="SHS2_Rpb7-N"/>
    <property type="match status" value="1"/>
</dbReference>
<dbReference type="AlphaFoldDB" id="A0A0L0HRX8"/>
<keyword evidence="4" id="KW-0597">Phosphoprotein</keyword>
<feature type="compositionally biased region" description="Basic and acidic residues" evidence="7">
    <location>
        <begin position="347"/>
        <end position="362"/>
    </location>
</feature>
<dbReference type="InterPro" id="IPR045113">
    <property type="entry name" value="Rpb7-like"/>
</dbReference>
<dbReference type="STRING" id="645134.A0A0L0HRX8"/>
<evidence type="ECO:0000259" key="8">
    <source>
        <dbReference type="Pfam" id="PF03876"/>
    </source>
</evidence>
<feature type="compositionally biased region" description="Basic residues" evidence="7">
    <location>
        <begin position="385"/>
        <end position="395"/>
    </location>
</feature>
<dbReference type="InterPro" id="IPR041178">
    <property type="entry name" value="RPA43_OB"/>
</dbReference>
<dbReference type="Proteomes" id="UP000053201">
    <property type="component" value="Unassembled WGS sequence"/>
</dbReference>
<comment type="subcellular location">
    <subcellularLocation>
        <location evidence="1">Nucleus</location>
        <location evidence="1">Nucleolus</location>
    </subcellularLocation>
</comment>
<dbReference type="PANTHER" id="PTHR12709:SF5">
    <property type="entry name" value="DNA-DIRECTED RNA POLYMERASE I SUBUNIT RPA43"/>
    <property type="match status" value="1"/>
</dbReference>
<feature type="domain" description="RPA43 OB" evidence="9">
    <location>
        <begin position="108"/>
        <end position="196"/>
    </location>
</feature>
<evidence type="ECO:0000313" key="11">
    <source>
        <dbReference type="Proteomes" id="UP000053201"/>
    </source>
</evidence>
<evidence type="ECO:0000256" key="2">
    <source>
        <dbReference type="ARBA" id="ARBA00005930"/>
    </source>
</evidence>
<keyword evidence="3" id="KW-0240">DNA-directed RNA polymerase</keyword>
<dbReference type="CDD" id="cd04328">
    <property type="entry name" value="RNAP_I_Rpa43_N"/>
    <property type="match status" value="1"/>
</dbReference>
<evidence type="ECO:0000256" key="1">
    <source>
        <dbReference type="ARBA" id="ARBA00004604"/>
    </source>
</evidence>
<feature type="domain" description="RNA polymerase Rpb7-like N-terminal" evidence="8">
    <location>
        <begin position="37"/>
        <end position="93"/>
    </location>
</feature>
<dbReference type="Gene3D" id="3.30.1490.120">
    <property type="entry name" value="RNA polymerase Rpb7-like, N-terminal domain"/>
    <property type="match status" value="1"/>
</dbReference>
<sequence>MSTTAKKVKKDRLSLGGTSIPKKKHVKSSQFKLITAKLYVHLPPAFVGNEEEGVSEHLSKFLMRYVPEVDGVVLAYSDVEVLEDSARILYDSPFIHLYVRAKLLTFSPSLKANLVGVVNKVSPDHIGLLVHGVFNASIPADQIRRKEFKWDENAAGWRRSRGADGEEMVVGPGSVIRFTVTDLTKAKEMLTIVGSLVTDPDNTGVIVSPDLPPAPLPELHEEEEEDFGVTPMDGVEENGESPKPEGTPDITSSQATPRPTATSAKLTPASAKRKRTQVEVEEDEKKPLTPTAAHIEAAEEQETPSQKKPKKKKQKIKEEGETVQVKKEEEESDGAEKEKGKKRNTRGKREGRTPKKEAKEAPVETGAATSDDKLVVKSEGETSAKKKKKTKTEKS</sequence>
<dbReference type="RefSeq" id="XP_016611886.1">
    <property type="nucleotide sequence ID" value="XM_016749624.1"/>
</dbReference>
<dbReference type="InterPro" id="IPR005576">
    <property type="entry name" value="Rpb7-like_N"/>
</dbReference>
<dbReference type="InParanoid" id="A0A0L0HRX8"/>
<name>A0A0L0HRX8_SPIPD</name>
<evidence type="ECO:0000256" key="5">
    <source>
        <dbReference type="ARBA" id="ARBA00023163"/>
    </source>
</evidence>
<feature type="compositionally biased region" description="Polar residues" evidence="7">
    <location>
        <begin position="249"/>
        <end position="265"/>
    </location>
</feature>
<feature type="compositionally biased region" description="Basic and acidic residues" evidence="7">
    <location>
        <begin position="370"/>
        <end position="384"/>
    </location>
</feature>
<keyword evidence="5" id="KW-0804">Transcription</keyword>
<dbReference type="OMA" id="YMQTASH"/>
<feature type="region of interest" description="Disordered" evidence="7">
    <location>
        <begin position="207"/>
        <end position="395"/>
    </location>
</feature>
<dbReference type="eggNOG" id="KOG4134">
    <property type="taxonomic scope" value="Eukaryota"/>
</dbReference>
<dbReference type="GO" id="GO:0005736">
    <property type="term" value="C:RNA polymerase I complex"/>
    <property type="evidence" value="ECO:0007669"/>
    <property type="project" value="TreeGrafter"/>
</dbReference>
<organism evidence="10 11">
    <name type="scientific">Spizellomyces punctatus (strain DAOM BR117)</name>
    <dbReference type="NCBI Taxonomy" id="645134"/>
    <lineage>
        <taxon>Eukaryota</taxon>
        <taxon>Fungi</taxon>
        <taxon>Fungi incertae sedis</taxon>
        <taxon>Chytridiomycota</taxon>
        <taxon>Chytridiomycota incertae sedis</taxon>
        <taxon>Chytridiomycetes</taxon>
        <taxon>Spizellomycetales</taxon>
        <taxon>Spizellomycetaceae</taxon>
        <taxon>Spizellomyces</taxon>
    </lineage>
</organism>
<gene>
    <name evidence="10" type="ORF">SPPG_01302</name>
</gene>
<dbReference type="GO" id="GO:0006352">
    <property type="term" value="P:DNA-templated transcription initiation"/>
    <property type="evidence" value="ECO:0007669"/>
    <property type="project" value="InterPro"/>
</dbReference>
<dbReference type="InterPro" id="IPR036898">
    <property type="entry name" value="RNA_pol_Rpb7-like_N_sf"/>
</dbReference>
<evidence type="ECO:0000259" key="9">
    <source>
        <dbReference type="Pfam" id="PF17875"/>
    </source>
</evidence>
<comment type="similarity">
    <text evidence="2">Belongs to the eukaryotic RPA43 RNA polymerase subunit family.</text>
</comment>
<dbReference type="EMBL" id="KQ257451">
    <property type="protein sequence ID" value="KND03847.1"/>
    <property type="molecule type" value="Genomic_DNA"/>
</dbReference>
<proteinExistence type="inferred from homology"/>
<keyword evidence="11" id="KW-1185">Reference proteome</keyword>
<dbReference type="Gene3D" id="2.40.50.1060">
    <property type="match status" value="1"/>
</dbReference>
<accession>A0A0L0HRX8</accession>
<dbReference type="OrthoDB" id="10250504at2759"/>
<dbReference type="InterPro" id="IPR041901">
    <property type="entry name" value="RNAP_I_Rpa43_N"/>
</dbReference>
<evidence type="ECO:0000256" key="4">
    <source>
        <dbReference type="ARBA" id="ARBA00022553"/>
    </source>
</evidence>
<dbReference type="Pfam" id="PF17875">
    <property type="entry name" value="RPA43_OB"/>
    <property type="match status" value="1"/>
</dbReference>
<evidence type="ECO:0000256" key="6">
    <source>
        <dbReference type="ARBA" id="ARBA00023242"/>
    </source>
</evidence>
<dbReference type="GeneID" id="27684974"/>
<reference evidence="10 11" key="1">
    <citation type="submission" date="2009-08" db="EMBL/GenBank/DDBJ databases">
        <title>The Genome Sequence of Spizellomyces punctatus strain DAOM BR117.</title>
        <authorList>
            <consortium name="The Broad Institute Genome Sequencing Platform"/>
            <person name="Russ C."/>
            <person name="Cuomo C."/>
            <person name="Shea T."/>
            <person name="Young S.K."/>
            <person name="Zeng Q."/>
            <person name="Koehrsen M."/>
            <person name="Haas B."/>
            <person name="Borodovsky M."/>
            <person name="Guigo R."/>
            <person name="Alvarado L."/>
            <person name="Berlin A."/>
            <person name="Bochicchio J."/>
            <person name="Borenstein D."/>
            <person name="Chapman S."/>
            <person name="Chen Z."/>
            <person name="Engels R."/>
            <person name="Freedman E."/>
            <person name="Gellesch M."/>
            <person name="Goldberg J."/>
            <person name="Griggs A."/>
            <person name="Gujja S."/>
            <person name="Heiman D."/>
            <person name="Hepburn T."/>
            <person name="Howarth C."/>
            <person name="Jen D."/>
            <person name="Larson L."/>
            <person name="Lewis B."/>
            <person name="Mehta T."/>
            <person name="Park D."/>
            <person name="Pearson M."/>
            <person name="Roberts A."/>
            <person name="Saif S."/>
            <person name="Shenoy N."/>
            <person name="Sisk P."/>
            <person name="Stolte C."/>
            <person name="Sykes S."/>
            <person name="Thomson T."/>
            <person name="Walk T."/>
            <person name="White J."/>
            <person name="Yandava C."/>
            <person name="Burger G."/>
            <person name="Gray M.W."/>
            <person name="Holland P.W.H."/>
            <person name="King N."/>
            <person name="Lang F.B.F."/>
            <person name="Roger A.J."/>
            <person name="Ruiz-Trillo I."/>
            <person name="Lander E."/>
            <person name="Nusbaum C."/>
        </authorList>
    </citation>
    <scope>NUCLEOTIDE SEQUENCE [LARGE SCALE GENOMIC DNA]</scope>
    <source>
        <strain evidence="10 11">DAOM BR117</strain>
    </source>
</reference>
<evidence type="ECO:0008006" key="12">
    <source>
        <dbReference type="Google" id="ProtNLM"/>
    </source>
</evidence>
<feature type="compositionally biased region" description="Basic and acidic residues" evidence="7">
    <location>
        <begin position="316"/>
        <end position="339"/>
    </location>
</feature>
<keyword evidence="6" id="KW-0539">Nucleus</keyword>
<evidence type="ECO:0000313" key="10">
    <source>
        <dbReference type="EMBL" id="KND03847.1"/>
    </source>
</evidence>
<dbReference type="GO" id="GO:0006362">
    <property type="term" value="P:transcription elongation by RNA polymerase I"/>
    <property type="evidence" value="ECO:0007669"/>
    <property type="project" value="TreeGrafter"/>
</dbReference>
<dbReference type="PANTHER" id="PTHR12709">
    <property type="entry name" value="DNA-DIRECTED RNA POLYMERASE II, III"/>
    <property type="match status" value="1"/>
</dbReference>
<dbReference type="VEuPathDB" id="FungiDB:SPPG_01302"/>